<evidence type="ECO:0000313" key="5">
    <source>
        <dbReference type="EMBL" id="KHJ33641.1"/>
    </source>
</evidence>
<dbReference type="InterPro" id="IPR056826">
    <property type="entry name" value="Agd3_CE"/>
</dbReference>
<dbReference type="AlphaFoldDB" id="A0A0B1P9J8"/>
<evidence type="ECO:0000259" key="3">
    <source>
        <dbReference type="Pfam" id="PF25116"/>
    </source>
</evidence>
<keyword evidence="6" id="KW-1185">Reference proteome</keyword>
<accession>A0A0B1P9J8</accession>
<dbReference type="HOGENOM" id="CLU_010712_1_0_1"/>
<name>A0A0B1P9J8_UNCNE</name>
<evidence type="ECO:0000259" key="4">
    <source>
        <dbReference type="Pfam" id="PF25117"/>
    </source>
</evidence>
<protein>
    <submittedName>
        <fullName evidence="5">Putative extracellular serine-rich protein</fullName>
    </submittedName>
</protein>
<evidence type="ECO:0000256" key="1">
    <source>
        <dbReference type="SAM" id="SignalP"/>
    </source>
</evidence>
<dbReference type="PANTHER" id="PTHR31002:SF34">
    <property type="entry name" value="CELL WALL PROTEIN CWP1-RELATED"/>
    <property type="match status" value="1"/>
</dbReference>
<keyword evidence="1" id="KW-0732">Signal</keyword>
<sequence length="746" mass="81591">MLSWKIFNISTFIALSVFTSAAIVQTPKYVESNTRAVNFPATFGHAIPTALDGNDQPIDTKTKLDGTSTIPAVDRLAESVSNVRSTVLIIARDTASAFSASSGLNGYGIPSEIFVIPKNGGILPALNASSTQGNYGAIFVLSDVRYDYGGSLGIQSALKFEQWNSIFDYQVNFGVRLVRIDALPSDEFGTASTNVGCCDASVEQLISISDTKLFPSAGLKINAGVSTKGLWHYPTQIVDSTIANEFAQFAPAESFSNISTAAVINSFLGRQQMVWFIGFSTEWSATSNFLQHASIHWATRGLYLGYRRLNLNTQVDDMFLISDIYDPAGTTLQIVPSDLEQHVSWAETVNERLPAGSNWFIELGHNGNGNIEAAATVSSISCGIGPIEYDEQVDTPVEWIKPPGTGVNLWPTEPAEYPYGSECTNIDALKAWFSDPKNLNAFAHVSHTFTHEDQNNATYHDVSKEISWNRAWMNQVGIASALRYSDKGIIPPAITGLHNGDALKAWLDNGIVNVVGDNTRSVLLNHVNSMWPLVTTVAENGYDGVIIVPRWATNIYYNCNLPGCTVSEWINTSTGSGDFDTLLANEKETNIRNLLALHRDPFMFHQANLDYGNAEEIEINGVTEKLSLFQAWVETIIQELTRLVTWPVISLKHDDIAAAFTDRMARDLCEPQMSWNTDFVLNTITGVTVTTNKDNKCSVKIPLTVPGDVTDLQGHSTERIGSDPLTIWVDLSGSPVSFTFVSPIPV</sequence>
<evidence type="ECO:0000313" key="6">
    <source>
        <dbReference type="Proteomes" id="UP000030854"/>
    </source>
</evidence>
<dbReference type="STRING" id="52586.A0A0B1P9J8"/>
<dbReference type="EMBL" id="JNVN01001307">
    <property type="protein sequence ID" value="KHJ33641.1"/>
    <property type="molecule type" value="Genomic_DNA"/>
</dbReference>
<comment type="caution">
    <text evidence="5">The sequence shown here is derived from an EMBL/GenBank/DDBJ whole genome shotgun (WGS) entry which is preliminary data.</text>
</comment>
<dbReference type="InterPro" id="IPR056825">
    <property type="entry name" value="Agd3_C"/>
</dbReference>
<feature type="domain" description="Agd3 CBM87" evidence="3">
    <location>
        <begin position="83"/>
        <end position="297"/>
    </location>
</feature>
<dbReference type="Pfam" id="PF25115">
    <property type="entry name" value="Agd3_CE"/>
    <property type="match status" value="1"/>
</dbReference>
<proteinExistence type="predicted"/>
<dbReference type="Pfam" id="PF25117">
    <property type="entry name" value="Agd3_C"/>
    <property type="match status" value="1"/>
</dbReference>
<dbReference type="Pfam" id="PF25116">
    <property type="entry name" value="CBM87_Agd3"/>
    <property type="match status" value="1"/>
</dbReference>
<feature type="chain" id="PRO_5002059449" evidence="1">
    <location>
        <begin position="22"/>
        <end position="746"/>
    </location>
</feature>
<evidence type="ECO:0000259" key="2">
    <source>
        <dbReference type="Pfam" id="PF25115"/>
    </source>
</evidence>
<feature type="domain" description="Agd3 C-terminal" evidence="4">
    <location>
        <begin position="682"/>
        <end position="744"/>
    </location>
</feature>
<feature type="signal peptide" evidence="1">
    <location>
        <begin position="1"/>
        <end position="21"/>
    </location>
</feature>
<dbReference type="InterPro" id="IPR056827">
    <property type="entry name" value="CBM87_Agd3"/>
</dbReference>
<dbReference type="Proteomes" id="UP000030854">
    <property type="component" value="Unassembled WGS sequence"/>
</dbReference>
<dbReference type="PANTHER" id="PTHR31002">
    <property type="entry name" value="SERIPAUPERIN"/>
    <property type="match status" value="1"/>
</dbReference>
<gene>
    <name evidence="5" type="ORF">EV44_g0214</name>
</gene>
<reference evidence="5 6" key="1">
    <citation type="journal article" date="2014" name="BMC Genomics">
        <title>Adaptive genomic structural variation in the grape powdery mildew pathogen, Erysiphe necator.</title>
        <authorList>
            <person name="Jones L."/>
            <person name="Riaz S."/>
            <person name="Morales-Cruz A."/>
            <person name="Amrine K.C."/>
            <person name="McGuire B."/>
            <person name="Gubler W.D."/>
            <person name="Walker M.A."/>
            <person name="Cantu D."/>
        </authorList>
    </citation>
    <scope>NUCLEOTIDE SEQUENCE [LARGE SCALE GENOMIC DNA]</scope>
    <source>
        <strain evidence="6">c</strain>
    </source>
</reference>
<organism evidence="5 6">
    <name type="scientific">Uncinula necator</name>
    <name type="common">Grape powdery mildew</name>
    <dbReference type="NCBI Taxonomy" id="52586"/>
    <lineage>
        <taxon>Eukaryota</taxon>
        <taxon>Fungi</taxon>
        <taxon>Dikarya</taxon>
        <taxon>Ascomycota</taxon>
        <taxon>Pezizomycotina</taxon>
        <taxon>Leotiomycetes</taxon>
        <taxon>Erysiphales</taxon>
        <taxon>Erysiphaceae</taxon>
        <taxon>Erysiphe</taxon>
    </lineage>
</organism>
<dbReference type="OMA" id="MWPYFTT"/>
<feature type="domain" description="Agd3 deacetylase" evidence="2">
    <location>
        <begin position="311"/>
        <end position="674"/>
    </location>
</feature>
<dbReference type="InterPro" id="IPR050788">
    <property type="entry name" value="Yeast_SRP1/TIP1_CWP"/>
</dbReference>